<dbReference type="EMBL" id="CM041535">
    <property type="protein sequence ID" value="KAI3372428.1"/>
    <property type="molecule type" value="Genomic_DNA"/>
</dbReference>
<dbReference type="Proteomes" id="UP000831701">
    <property type="component" value="Chromosome 5"/>
</dbReference>
<sequence length="1490" mass="165381">PRATEERPSAGRAQRGEPHLSDGPSAAEQGQTHPGQVRKTVGCRRRDSILPCFVSWCLQAMGTLRDLQFALQLKIEELRQRDTLIDELELELDTKDELIRRLQEELDRYRATVSLPGPSAASAACSAQTEDKQTAKRKTVVSEPFTLDPVTLAMVSHRSSDKSQESQRLIQAAFLKNDLLKNLDEGEIRAIAACMCPTTINQGCYVIQEGTSGAQAYVLAEGRLDVTKDGLKLLTVEPGNMFGELALLYNCTHTYSVSAQMNSKLWVIDRKSYQTILMQSGLNSLSHSMELLSSVPFLQSLPEDAIMKMSDLMEETLYAEGDYIIRQGATGDTFYIISKGQVRVTEKRPGHEEQTFLSKLSERQWFGEKALWGEDVRTVNVIAAGNVTCLVIDRETFKDIIGGLVFDCSHEVQQGLESKSQSDKDPDLLSSSALSDFQIICTLTVGEFGHVDLVQLKSSVKSLYAMRVLKKKLILNNGQREHVLREGLILMEARCPFIVRLHKTFRDAECLYILTEAGLGGDLFSLLKDKEHLDECSARFYTACVVEALTFLHCRRVIYRDIKPENIVLDEHGYAKLIGSGCLKKVEVGKKTWTFCGTPGYMPPEIILNKGHSASADLWSLGVFVFELLNGRPPFSGSDPMAIFIATLRGIDQIDFPKTISKSASSLIKKLCRSNPSERLGSQRNGAKDIQKHKWFEGFNWDGLCKGTLSPPVIPNVRHDQSSILWTAARVIITLRAQWSCAQTGMISDRSAGVKAGSTMVPVWALTIAIMNGTMHFQEWLRSLRSSAGLKGSESEDFWSLLPSLPLSSFSLSSLSLSPSSLLGLGALASLTAYWLVTRPRPMRPPCDLQAQSVAVNGDPSCRRSALLKDDSLMEFYYDDTRTAYDMFQRGLRIAGNGPCLGFRKPGEPYQWISYTEVAERAQVLGSGLLAKGCQPNPQQFVGIFAQNRPEWIISELACYTYSMAVVPLYDTLGLEAMVHILNLAEISLVICDREEKAASLLENKEKGVTPKLSCLVLFNDFSDAFVERARSCEVEVLKLEQLMDLGRQNLKDPVPPQPQDLAVVCFTSGTTGKPKGAMITHGNIASNTSSVIKILEGSFEIQQEDVSISYLPLAHMFERMIQVSMFCHGARVGFYQGDISLLMDDIKTLKPTFFPVVPRLLNRIYDKILGSVTSPLRRALLHYAVRRKQAELSSGVVRNNSLWDKLVFNRIQASLGGNLRFALTASAPISPTVLSFLRATLGCLIFEGYGQTECTAGCTFSMPGDWSAGHVGAPLPCAMVKLVDIPEMNYYAKNGDGEICIRGPSVFRGYLKDPERTSEALDSDGWLHSGDVGQWLPNGTLRIIDRKKHIFKLSQGEYIAPEKIENVYMRCVPVLQVFVHGDSLQSFLIGIVVPDPEVFVDWAKERGIVGSYEELCQNPDVKKAVLEDMKAEGKAAGLKSFEQVKDLYLHPETFSIANGLLTPTLKSRRADIRRVFQEQISNMYSKTAI</sequence>
<evidence type="ECO:0000313" key="1">
    <source>
        <dbReference type="EMBL" id="KAI3372428.1"/>
    </source>
</evidence>
<evidence type="ECO:0000313" key="2">
    <source>
        <dbReference type="Proteomes" id="UP000831701"/>
    </source>
</evidence>
<protein>
    <submittedName>
        <fullName evidence="1">Uncharacterized protein</fullName>
    </submittedName>
</protein>
<gene>
    <name evidence="1" type="ORF">L3Q82_022922</name>
</gene>
<feature type="non-terminal residue" evidence="1">
    <location>
        <position position="1"/>
    </location>
</feature>
<accession>A0ACB8X0E6</accession>
<name>A0ACB8X0E6_9TELE</name>
<proteinExistence type="predicted"/>
<reference evidence="1" key="1">
    <citation type="submission" date="2022-04" db="EMBL/GenBank/DDBJ databases">
        <title>Jade perch genome.</title>
        <authorList>
            <person name="Chao B."/>
        </authorList>
    </citation>
    <scope>NUCLEOTIDE SEQUENCE</scope>
    <source>
        <strain evidence="1">CB-2022</strain>
    </source>
</reference>
<keyword evidence="2" id="KW-1185">Reference proteome</keyword>
<comment type="caution">
    <text evidence="1">The sequence shown here is derived from an EMBL/GenBank/DDBJ whole genome shotgun (WGS) entry which is preliminary data.</text>
</comment>
<organism evidence="1 2">
    <name type="scientific">Scortum barcoo</name>
    <name type="common">barcoo grunter</name>
    <dbReference type="NCBI Taxonomy" id="214431"/>
    <lineage>
        <taxon>Eukaryota</taxon>
        <taxon>Metazoa</taxon>
        <taxon>Chordata</taxon>
        <taxon>Craniata</taxon>
        <taxon>Vertebrata</taxon>
        <taxon>Euteleostomi</taxon>
        <taxon>Actinopterygii</taxon>
        <taxon>Neopterygii</taxon>
        <taxon>Teleostei</taxon>
        <taxon>Neoteleostei</taxon>
        <taxon>Acanthomorphata</taxon>
        <taxon>Eupercaria</taxon>
        <taxon>Centrarchiformes</taxon>
        <taxon>Terapontoidei</taxon>
        <taxon>Terapontidae</taxon>
        <taxon>Scortum</taxon>
    </lineage>
</organism>